<dbReference type="EMBL" id="NRGR01000017">
    <property type="protein sequence ID" value="PCC39120.1"/>
    <property type="molecule type" value="Genomic_DNA"/>
</dbReference>
<reference evidence="1 2" key="1">
    <citation type="journal article" date="2017" name="Elife">
        <title>Extensive horizontal gene transfer in cheese-associated bacteria.</title>
        <authorList>
            <person name="Bonham K.S."/>
            <person name="Wolfe B.E."/>
            <person name="Dutton R.J."/>
        </authorList>
    </citation>
    <scope>NUCLEOTIDE SEQUENCE [LARGE SCALE GENOMIC DNA]</scope>
    <source>
        <strain evidence="1 2">341_9</strain>
    </source>
</reference>
<accession>A0A2A3YIH3</accession>
<protein>
    <recommendedName>
        <fullName evidence="3">DUF4913 domain-containing protein</fullName>
    </recommendedName>
</protein>
<keyword evidence="2" id="KW-1185">Reference proteome</keyword>
<evidence type="ECO:0000313" key="2">
    <source>
        <dbReference type="Proteomes" id="UP000218598"/>
    </source>
</evidence>
<dbReference type="AlphaFoldDB" id="A0A2A3YIH3"/>
<name>A0A2A3YIH3_9MICO</name>
<dbReference type="Proteomes" id="UP000218598">
    <property type="component" value="Unassembled WGS sequence"/>
</dbReference>
<comment type="caution">
    <text evidence="1">The sequence shown here is derived from an EMBL/GenBank/DDBJ whole genome shotgun (WGS) entry which is preliminary data.</text>
</comment>
<evidence type="ECO:0000313" key="1">
    <source>
        <dbReference type="EMBL" id="PCC39120.1"/>
    </source>
</evidence>
<proteinExistence type="predicted"/>
<organism evidence="1 2">
    <name type="scientific">Brachybacterium alimentarium</name>
    <dbReference type="NCBI Taxonomy" id="47845"/>
    <lineage>
        <taxon>Bacteria</taxon>
        <taxon>Bacillati</taxon>
        <taxon>Actinomycetota</taxon>
        <taxon>Actinomycetes</taxon>
        <taxon>Micrococcales</taxon>
        <taxon>Dermabacteraceae</taxon>
        <taxon>Brachybacterium</taxon>
    </lineage>
</organism>
<dbReference type="OrthoDB" id="3535759at2"/>
<gene>
    <name evidence="1" type="ORF">CIK66_10560</name>
</gene>
<evidence type="ECO:0008006" key="3">
    <source>
        <dbReference type="Google" id="ProtNLM"/>
    </source>
</evidence>
<sequence>MSDNEGFEDLEMEIEQTEEPAVAELPAPVDWLGLSIYEWGEEIGRLRLWVGQIVTEWALPSSVILPCWEQHGAMVQLLGSLRDAYDTLYHEMQPGTGAVDWQRYWSWARSELASMTGSQRCTASEHYADRLQEWARSIAEGGESSEVAMAEDARVDIAVRNHVEKGRTGGPLNVVFVDFTKER</sequence>
<dbReference type="RefSeq" id="WP_096197214.1">
    <property type="nucleotide sequence ID" value="NZ_JBQQHT010000048.1"/>
</dbReference>